<feature type="transmembrane region" description="Helical" evidence="9">
    <location>
        <begin position="255"/>
        <end position="273"/>
    </location>
</feature>
<evidence type="ECO:0000256" key="1">
    <source>
        <dbReference type="ARBA" id="ARBA00004141"/>
    </source>
</evidence>
<dbReference type="Gene3D" id="1.10.287.70">
    <property type="match status" value="1"/>
</dbReference>
<evidence type="ECO:0000256" key="8">
    <source>
        <dbReference type="RuleBase" id="RU003857"/>
    </source>
</evidence>
<dbReference type="GO" id="GO:0015271">
    <property type="term" value="F:outward rectifier potassium channel activity"/>
    <property type="evidence" value="ECO:0007669"/>
    <property type="project" value="TreeGrafter"/>
</dbReference>
<reference evidence="14" key="1">
    <citation type="submission" date="2017-02" db="UniProtKB">
        <authorList>
            <consortium name="WormBaseParasite"/>
        </authorList>
    </citation>
    <scope>IDENTIFICATION</scope>
</reference>
<gene>
    <name evidence="11" type="ORF">DME_LOCUS6782</name>
</gene>
<feature type="transmembrane region" description="Helical" evidence="9">
    <location>
        <begin position="45"/>
        <end position="65"/>
    </location>
</feature>
<dbReference type="OrthoDB" id="297496at2759"/>
<dbReference type="WBParaSite" id="DME_0000242201-mRNA-1">
    <property type="protein sequence ID" value="DME_0000242201-mRNA-1"/>
    <property type="gene ID" value="DME_0000242201"/>
</dbReference>
<dbReference type="AlphaFoldDB" id="A0A0N4U690"/>
<dbReference type="Proteomes" id="UP000274756">
    <property type="component" value="Unassembled WGS sequence"/>
</dbReference>
<dbReference type="PANTHER" id="PTHR11003:SF347">
    <property type="entry name" value="POTASSIUM CHANNEL DOMAIN-CONTAINING PROTEIN"/>
    <property type="match status" value="1"/>
</dbReference>
<dbReference type="SUPFAM" id="SSF81324">
    <property type="entry name" value="Voltage-gated potassium channels"/>
    <property type="match status" value="2"/>
</dbReference>
<dbReference type="GO" id="GO:0030322">
    <property type="term" value="P:stabilization of membrane potential"/>
    <property type="evidence" value="ECO:0007669"/>
    <property type="project" value="TreeGrafter"/>
</dbReference>
<sequence length="539" mass="64015">MKNKFAEINREYFLKRSLTNYHLIINWKSDISFQCIYEKSRIHNLVPVLILVAYSFLGGLIFYSLESPNEDIFIKEKREYFDNEKRLLTNIIMDIEQDVNSFRQRYNNTYIINARLRKYRKFALNRLKTTIYWYILSAYYLTDREGHKASLLNPQNPERIWQNHFASNFGRIRALRNYTEQLSLRCWEIGLEFSEDRKFSFDKLEEAISLFNSWTGLSQVLTPTWTFWNSMFFAVTTYTTIGYGNITAKSKVGKLAAMLYAVIGIPLVLMILHKLGRQFLNVLEYSWNLVVRTIEFVVCMKDISRWKRQLDEKSREANMPLLLALGIASGWMFLCAAVFLRFEKDWDYFKSFYFFFCSLTTIGYGDVTPTNSEDMFIIFGFIMVGLSLVSMCINVVQSKFEQLFEELLLMMMEEYRQTGIPTPDIMMAMWRMWRKKRKQRKPENSIASRTVISLKRRRQALVEQIRRSLNMARNFFLLCILPFSGNLIKRIEHHQLRGNKKRWVFAQTDQTPRGAARGLISPMYMYMPRRARKVNIVNN</sequence>
<keyword evidence="7 8" id="KW-0407">Ion channel</keyword>
<evidence type="ECO:0000256" key="5">
    <source>
        <dbReference type="ARBA" id="ARBA00023065"/>
    </source>
</evidence>
<dbReference type="PANTHER" id="PTHR11003">
    <property type="entry name" value="POTASSIUM CHANNEL, SUBFAMILY K"/>
    <property type="match status" value="1"/>
</dbReference>
<feature type="transmembrane region" description="Helical" evidence="9">
    <location>
        <begin position="321"/>
        <end position="342"/>
    </location>
</feature>
<evidence type="ECO:0000256" key="3">
    <source>
        <dbReference type="ARBA" id="ARBA00022692"/>
    </source>
</evidence>
<evidence type="ECO:0000313" key="14">
    <source>
        <dbReference type="WBParaSite" id="DME_0000242201-mRNA-1"/>
    </source>
</evidence>
<feature type="domain" description="Potassium channel" evidence="10">
    <location>
        <begin position="331"/>
        <end position="401"/>
    </location>
</feature>
<feature type="domain" description="Potassium channel" evidence="10">
    <location>
        <begin position="222"/>
        <end position="279"/>
    </location>
</feature>
<evidence type="ECO:0000259" key="10">
    <source>
        <dbReference type="Pfam" id="PF07885"/>
    </source>
</evidence>
<dbReference type="GO" id="GO:0005886">
    <property type="term" value="C:plasma membrane"/>
    <property type="evidence" value="ECO:0007669"/>
    <property type="project" value="TreeGrafter"/>
</dbReference>
<evidence type="ECO:0000256" key="4">
    <source>
        <dbReference type="ARBA" id="ARBA00022989"/>
    </source>
</evidence>
<protein>
    <submittedName>
        <fullName evidence="14">Potassium channel domain-containing protein</fullName>
    </submittedName>
</protein>
<proteinExistence type="inferred from homology"/>
<keyword evidence="4 9" id="KW-1133">Transmembrane helix</keyword>
<feature type="transmembrane region" description="Helical" evidence="9">
    <location>
        <begin position="348"/>
        <end position="364"/>
    </location>
</feature>
<evidence type="ECO:0000256" key="6">
    <source>
        <dbReference type="ARBA" id="ARBA00023136"/>
    </source>
</evidence>
<evidence type="ECO:0000313" key="13">
    <source>
        <dbReference type="Proteomes" id="UP000274756"/>
    </source>
</evidence>
<keyword evidence="6 9" id="KW-0472">Membrane</keyword>
<comment type="subcellular location">
    <subcellularLocation>
        <location evidence="1">Membrane</location>
        <topology evidence="1">Multi-pass membrane protein</topology>
    </subcellularLocation>
</comment>
<comment type="similarity">
    <text evidence="8">Belongs to the two pore domain potassium channel (TC 1.A.1.8) family.</text>
</comment>
<organism evidence="12 14">
    <name type="scientific">Dracunculus medinensis</name>
    <name type="common">Guinea worm</name>
    <dbReference type="NCBI Taxonomy" id="318479"/>
    <lineage>
        <taxon>Eukaryota</taxon>
        <taxon>Metazoa</taxon>
        <taxon>Ecdysozoa</taxon>
        <taxon>Nematoda</taxon>
        <taxon>Chromadorea</taxon>
        <taxon>Rhabditida</taxon>
        <taxon>Spirurina</taxon>
        <taxon>Dracunculoidea</taxon>
        <taxon>Dracunculidae</taxon>
        <taxon>Dracunculus</taxon>
    </lineage>
</organism>
<keyword evidence="13" id="KW-1185">Reference proteome</keyword>
<feature type="transmembrane region" description="Helical" evidence="9">
    <location>
        <begin position="376"/>
        <end position="396"/>
    </location>
</feature>
<dbReference type="STRING" id="318479.A0A0N4U690"/>
<dbReference type="PRINTS" id="PR01333">
    <property type="entry name" value="2POREKCHANEL"/>
</dbReference>
<evidence type="ECO:0000256" key="7">
    <source>
        <dbReference type="ARBA" id="ARBA00023303"/>
    </source>
</evidence>
<dbReference type="FunFam" id="1.10.287.70:FF:000256">
    <property type="entry name" value="TWiK family of potassium channels"/>
    <property type="match status" value="1"/>
</dbReference>
<keyword evidence="3 8" id="KW-0812">Transmembrane</keyword>
<keyword evidence="2 8" id="KW-0813">Transport</keyword>
<evidence type="ECO:0000256" key="9">
    <source>
        <dbReference type="SAM" id="Phobius"/>
    </source>
</evidence>
<dbReference type="GO" id="GO:0022841">
    <property type="term" value="F:potassium ion leak channel activity"/>
    <property type="evidence" value="ECO:0007669"/>
    <property type="project" value="TreeGrafter"/>
</dbReference>
<dbReference type="Pfam" id="PF07885">
    <property type="entry name" value="Ion_trans_2"/>
    <property type="match status" value="2"/>
</dbReference>
<dbReference type="InterPro" id="IPR003280">
    <property type="entry name" value="2pore_dom_K_chnl"/>
</dbReference>
<dbReference type="EMBL" id="UYYG01001157">
    <property type="protein sequence ID" value="VDN56809.1"/>
    <property type="molecule type" value="Genomic_DNA"/>
</dbReference>
<reference evidence="11 13" key="2">
    <citation type="submission" date="2018-11" db="EMBL/GenBank/DDBJ databases">
        <authorList>
            <consortium name="Pathogen Informatics"/>
        </authorList>
    </citation>
    <scope>NUCLEOTIDE SEQUENCE [LARGE SCALE GENOMIC DNA]</scope>
</reference>
<feature type="transmembrane region" description="Helical" evidence="9">
    <location>
        <begin position="225"/>
        <end position="243"/>
    </location>
</feature>
<evidence type="ECO:0000313" key="11">
    <source>
        <dbReference type="EMBL" id="VDN56809.1"/>
    </source>
</evidence>
<evidence type="ECO:0000256" key="2">
    <source>
        <dbReference type="ARBA" id="ARBA00022448"/>
    </source>
</evidence>
<keyword evidence="5 8" id="KW-0406">Ion transport</keyword>
<accession>A0A0N4U690</accession>
<name>A0A0N4U690_DRAME</name>
<evidence type="ECO:0000313" key="12">
    <source>
        <dbReference type="Proteomes" id="UP000038040"/>
    </source>
</evidence>
<dbReference type="InterPro" id="IPR013099">
    <property type="entry name" value="K_chnl_dom"/>
</dbReference>
<dbReference type="Proteomes" id="UP000038040">
    <property type="component" value="Unplaced"/>
</dbReference>